<dbReference type="AlphaFoldDB" id="A0AAD9NH84"/>
<feature type="transmembrane region" description="Helical" evidence="2">
    <location>
        <begin position="14"/>
        <end position="34"/>
    </location>
</feature>
<dbReference type="Proteomes" id="UP001208570">
    <property type="component" value="Unassembled WGS sequence"/>
</dbReference>
<evidence type="ECO:0000256" key="2">
    <source>
        <dbReference type="SAM" id="Phobius"/>
    </source>
</evidence>
<gene>
    <name evidence="3" type="ORF">LSH36_5g04040</name>
</gene>
<sequence length="625" mass="70949">MTRITDMVVGWKKLLFLLILSYTAFMVMIYHGHFSFQRLLSPFSHTTVASTEDMVQSSLRYLMHVSNETNGTSSILFDIHLEHPILGHAGDVIEVNEKEHLKSHLTTIAIGGGLTSRKISGLTEANIPHKFLVFTTLLPSFCKTASKNYQYHFYFAYDTNDKFFSNPKMVAAFQKHFSAVASKQCKHLSAPLHLHFVQCSHTGKPAWAQNDAMMEAYLDGVDFFYRVNDDSEIQSAAWTEAFIRTLTSYEPKYVGVVGPKHSGGNTVILTYDFVHRTHIDIFGFYYPRFFSTWWADDWVTKVYQPGRSTKLSNILLKHTMRLGQRYQVDYSVSKKVTQYIGEDKKILQRYLKAKMMKNPPEADGTKIISFSLYGKDPKSTMGAIRNAQLMPVYYPGWTMRVYLLSPNSTGNADVLVPRRIVNCLKGLGVDLAYISGEMSEISPDHWKYLIADDIQAEVFLIRDVRMRISDREAEAVKDWLQSGSSFHCMRDHPSHRDHVIVDGLWGARVPGFRSLLDQTIGSLLRKETGDILRDVIEPVVKDVMYCHDSVPCSPLANGHPFPMKRIGQEYVGNQFNECQEVIDHKLMMQVNTMTGCPPQLPKKSAIGGTPGKQIATTRQQAPIKN</sequence>
<evidence type="ECO:0000313" key="3">
    <source>
        <dbReference type="EMBL" id="KAK2169975.1"/>
    </source>
</evidence>
<reference evidence="3" key="1">
    <citation type="journal article" date="2023" name="Mol. Biol. Evol.">
        <title>Third-Generation Sequencing Reveals the Adaptive Role of the Epigenome in Three Deep-Sea Polychaetes.</title>
        <authorList>
            <person name="Perez M."/>
            <person name="Aroh O."/>
            <person name="Sun Y."/>
            <person name="Lan Y."/>
            <person name="Juniper S.K."/>
            <person name="Young C.R."/>
            <person name="Angers B."/>
            <person name="Qian P.Y."/>
        </authorList>
    </citation>
    <scope>NUCLEOTIDE SEQUENCE</scope>
    <source>
        <strain evidence="3">P08H-3</strain>
    </source>
</reference>
<feature type="region of interest" description="Disordered" evidence="1">
    <location>
        <begin position="599"/>
        <end position="625"/>
    </location>
</feature>
<organism evidence="3 4">
    <name type="scientific">Paralvinella palmiformis</name>
    <dbReference type="NCBI Taxonomy" id="53620"/>
    <lineage>
        <taxon>Eukaryota</taxon>
        <taxon>Metazoa</taxon>
        <taxon>Spiralia</taxon>
        <taxon>Lophotrochozoa</taxon>
        <taxon>Annelida</taxon>
        <taxon>Polychaeta</taxon>
        <taxon>Sedentaria</taxon>
        <taxon>Canalipalpata</taxon>
        <taxon>Terebellida</taxon>
        <taxon>Terebelliformia</taxon>
        <taxon>Alvinellidae</taxon>
        <taxon>Paralvinella</taxon>
    </lineage>
</organism>
<keyword evidence="2" id="KW-0812">Transmembrane</keyword>
<comment type="caution">
    <text evidence="3">The sequence shown here is derived from an EMBL/GenBank/DDBJ whole genome shotgun (WGS) entry which is preliminary data.</text>
</comment>
<protein>
    <submittedName>
        <fullName evidence="3">Uncharacterized protein</fullName>
    </submittedName>
</protein>
<proteinExistence type="predicted"/>
<dbReference type="EMBL" id="JAODUP010000005">
    <property type="protein sequence ID" value="KAK2169975.1"/>
    <property type="molecule type" value="Genomic_DNA"/>
</dbReference>
<keyword evidence="2" id="KW-0472">Membrane</keyword>
<feature type="compositionally biased region" description="Polar residues" evidence="1">
    <location>
        <begin position="614"/>
        <end position="625"/>
    </location>
</feature>
<name>A0AAD9NH84_9ANNE</name>
<evidence type="ECO:0000313" key="4">
    <source>
        <dbReference type="Proteomes" id="UP001208570"/>
    </source>
</evidence>
<accession>A0AAD9NH84</accession>
<evidence type="ECO:0000256" key="1">
    <source>
        <dbReference type="SAM" id="MobiDB-lite"/>
    </source>
</evidence>
<keyword evidence="2" id="KW-1133">Transmembrane helix</keyword>
<keyword evidence="4" id="KW-1185">Reference proteome</keyword>